<keyword evidence="3" id="KW-1185">Reference proteome</keyword>
<dbReference type="Proteomes" id="UP001590951">
    <property type="component" value="Unassembled WGS sequence"/>
</dbReference>
<accession>A0ABR4BCE1</accession>
<feature type="chain" id="PRO_5045123604" evidence="1">
    <location>
        <begin position="24"/>
        <end position="97"/>
    </location>
</feature>
<reference evidence="2 3" key="1">
    <citation type="submission" date="2024-09" db="EMBL/GenBank/DDBJ databases">
        <title>Rethinking Asexuality: The Enigmatic Case of Functional Sexual Genes in Lepraria (Stereocaulaceae).</title>
        <authorList>
            <person name="Doellman M."/>
            <person name="Sun Y."/>
            <person name="Barcenas-Pena A."/>
            <person name="Lumbsch H.T."/>
            <person name="Grewe F."/>
        </authorList>
    </citation>
    <scope>NUCLEOTIDE SEQUENCE [LARGE SCALE GENOMIC DNA]</scope>
    <source>
        <strain evidence="2 3">Grewe 0041</strain>
    </source>
</reference>
<proteinExistence type="predicted"/>
<evidence type="ECO:0000313" key="3">
    <source>
        <dbReference type="Proteomes" id="UP001590951"/>
    </source>
</evidence>
<dbReference type="EMBL" id="JBHFEH010000011">
    <property type="protein sequence ID" value="KAL2055522.1"/>
    <property type="molecule type" value="Genomic_DNA"/>
</dbReference>
<keyword evidence="1" id="KW-0732">Signal</keyword>
<gene>
    <name evidence="2" type="ORF">ABVK25_004330</name>
</gene>
<evidence type="ECO:0000256" key="1">
    <source>
        <dbReference type="SAM" id="SignalP"/>
    </source>
</evidence>
<comment type="caution">
    <text evidence="2">The sequence shown here is derived from an EMBL/GenBank/DDBJ whole genome shotgun (WGS) entry which is preliminary data.</text>
</comment>
<name>A0ABR4BCE1_9LECA</name>
<evidence type="ECO:0000313" key="2">
    <source>
        <dbReference type="EMBL" id="KAL2055522.1"/>
    </source>
</evidence>
<sequence>MGLSITILRLLTASLLLAGASLGQSPDELPSNPSNARPSCLDLGAGASNYAVNGLPDVKFSFSASWAGQILVPNTANDDLFFWLFDAEAQCENLTSK</sequence>
<protein>
    <submittedName>
        <fullName evidence="2">Uncharacterized protein</fullName>
    </submittedName>
</protein>
<organism evidence="2 3">
    <name type="scientific">Lepraria finkii</name>
    <dbReference type="NCBI Taxonomy" id="1340010"/>
    <lineage>
        <taxon>Eukaryota</taxon>
        <taxon>Fungi</taxon>
        <taxon>Dikarya</taxon>
        <taxon>Ascomycota</taxon>
        <taxon>Pezizomycotina</taxon>
        <taxon>Lecanoromycetes</taxon>
        <taxon>OSLEUM clade</taxon>
        <taxon>Lecanoromycetidae</taxon>
        <taxon>Lecanorales</taxon>
        <taxon>Lecanorineae</taxon>
        <taxon>Stereocaulaceae</taxon>
        <taxon>Lepraria</taxon>
    </lineage>
</organism>
<feature type="signal peptide" evidence="1">
    <location>
        <begin position="1"/>
        <end position="23"/>
    </location>
</feature>